<dbReference type="GO" id="GO:0003677">
    <property type="term" value="F:DNA binding"/>
    <property type="evidence" value="ECO:0007669"/>
    <property type="project" value="InterPro"/>
</dbReference>
<evidence type="ECO:0000256" key="1">
    <source>
        <dbReference type="SAM" id="MobiDB-lite"/>
    </source>
</evidence>
<keyword evidence="4" id="KW-1185">Reference proteome</keyword>
<feature type="compositionally biased region" description="Basic and acidic residues" evidence="1">
    <location>
        <begin position="228"/>
        <end position="240"/>
    </location>
</feature>
<dbReference type="Proteomes" id="UP001055804">
    <property type="component" value="Unassembled WGS sequence"/>
</dbReference>
<proteinExistence type="predicted"/>
<accession>A0A9J6P8Q0</accession>
<evidence type="ECO:0000259" key="2">
    <source>
        <dbReference type="Pfam" id="PF13763"/>
    </source>
</evidence>
<feature type="compositionally biased region" description="Acidic residues" evidence="1">
    <location>
        <begin position="115"/>
        <end position="129"/>
    </location>
</feature>
<sequence length="240" mass="26252">MRQGQNAKRSRGRGRRGGGQGFSLNRVFESNGPDVKVRGTVQQVYEKYLNLSRDSNSAGDRIAAETYMQHAEHYFRLMCAMQAQSGQPRNMAQAPVQGYEPQPEIDTTPGAQGRDEDDDGDEDEDEDQAPAEAQVVRRFDRDSTAQEAEQQQDAGRAASRHDEEAEAAQQADVPRRRGRPRRRPDGDVQPQQDAAPAPSGGAAEAADGSEGEAADAAPKRRRGRPRKVQAEAKEPVSADN</sequence>
<dbReference type="AlphaFoldDB" id="A0A9J6P8Q0"/>
<comment type="caution">
    <text evidence="3">The sequence shown here is derived from an EMBL/GenBank/DDBJ whole genome shotgun (WGS) entry which is preliminary data.</text>
</comment>
<gene>
    <name evidence="3" type="ORF">NJQ99_06925</name>
</gene>
<dbReference type="InterPro" id="IPR017956">
    <property type="entry name" value="AT_hook_DNA-bd_motif"/>
</dbReference>
<feature type="compositionally biased region" description="Basic and acidic residues" evidence="1">
    <location>
        <begin position="135"/>
        <end position="144"/>
    </location>
</feature>
<dbReference type="Pfam" id="PF13763">
    <property type="entry name" value="DUF4167"/>
    <property type="match status" value="1"/>
</dbReference>
<name>A0A9J6P8Q0_9PROT</name>
<feature type="region of interest" description="Disordered" evidence="1">
    <location>
        <begin position="1"/>
        <end position="33"/>
    </location>
</feature>
<dbReference type="EMBL" id="JAMZFT010000002">
    <property type="protein sequence ID" value="MCP1336132.1"/>
    <property type="molecule type" value="Genomic_DNA"/>
</dbReference>
<feature type="compositionally biased region" description="Low complexity" evidence="1">
    <location>
        <begin position="187"/>
        <end position="206"/>
    </location>
</feature>
<feature type="domain" description="DUF4167" evidence="2">
    <location>
        <begin position="9"/>
        <end position="84"/>
    </location>
</feature>
<dbReference type="PRINTS" id="PR00929">
    <property type="entry name" value="ATHOOK"/>
</dbReference>
<feature type="region of interest" description="Disordered" evidence="1">
    <location>
        <begin position="86"/>
        <end position="240"/>
    </location>
</feature>
<reference evidence="3" key="1">
    <citation type="submission" date="2022-06" db="EMBL/GenBank/DDBJ databases">
        <title>Isolation and Genomics of Futiania mangrovii gen. nov., sp. nov., a Rare and Metabolically-versatile member in the Class Alphaproteobacteria.</title>
        <authorList>
            <person name="Liu L."/>
            <person name="Huang W.-C."/>
            <person name="Pan J."/>
            <person name="Li J."/>
            <person name="Huang Y."/>
            <person name="Du H."/>
            <person name="Liu Y."/>
            <person name="Li M."/>
        </authorList>
    </citation>
    <scope>NUCLEOTIDE SEQUENCE</scope>
    <source>
        <strain evidence="3">FT118</strain>
    </source>
</reference>
<protein>
    <submittedName>
        <fullName evidence="3">DUF4167 domain-containing protein</fullName>
    </submittedName>
</protein>
<dbReference type="InterPro" id="IPR025430">
    <property type="entry name" value="DUF4167"/>
</dbReference>
<evidence type="ECO:0000313" key="4">
    <source>
        <dbReference type="Proteomes" id="UP001055804"/>
    </source>
</evidence>
<evidence type="ECO:0000313" key="3">
    <source>
        <dbReference type="EMBL" id="MCP1336132.1"/>
    </source>
</evidence>
<organism evidence="3 4">
    <name type="scientific">Futiania mangrovi</name>
    <dbReference type="NCBI Taxonomy" id="2959716"/>
    <lineage>
        <taxon>Bacteria</taxon>
        <taxon>Pseudomonadati</taxon>
        <taxon>Pseudomonadota</taxon>
        <taxon>Alphaproteobacteria</taxon>
        <taxon>Futianiales</taxon>
        <taxon>Futianiaceae</taxon>
        <taxon>Futiania</taxon>
    </lineage>
</organism>
<dbReference type="RefSeq" id="WP_269332102.1">
    <property type="nucleotide sequence ID" value="NZ_JAMZFT010000002.1"/>
</dbReference>